<dbReference type="InterPro" id="IPR002477">
    <property type="entry name" value="Peptidoglycan-bd-like"/>
</dbReference>
<evidence type="ECO:0000313" key="9">
    <source>
        <dbReference type="EMBL" id="MCW6507029.1"/>
    </source>
</evidence>
<accession>A0AA41YRV0</accession>
<name>A0AA41YRV0_9HYPH</name>
<dbReference type="Pfam" id="PF01471">
    <property type="entry name" value="PG_binding_1"/>
    <property type="match status" value="1"/>
</dbReference>
<dbReference type="RefSeq" id="WP_282583364.1">
    <property type="nucleotide sequence ID" value="NZ_JAMOIM010000001.1"/>
</dbReference>
<dbReference type="InterPro" id="IPR045380">
    <property type="entry name" value="LD_TPept_scaffold_dom"/>
</dbReference>
<dbReference type="CDD" id="cd16913">
    <property type="entry name" value="YkuD_like"/>
    <property type="match status" value="1"/>
</dbReference>
<dbReference type="PANTHER" id="PTHR41533:SF2">
    <property type="entry name" value="BLR7131 PROTEIN"/>
    <property type="match status" value="1"/>
</dbReference>
<feature type="domain" description="L,D-TPase catalytic" evidence="8">
    <location>
        <begin position="406"/>
        <end position="567"/>
    </location>
</feature>
<keyword evidence="10" id="KW-1185">Reference proteome</keyword>
<comment type="pathway">
    <text evidence="1 7">Cell wall biogenesis; peptidoglycan biosynthesis.</text>
</comment>
<evidence type="ECO:0000259" key="8">
    <source>
        <dbReference type="PROSITE" id="PS52029"/>
    </source>
</evidence>
<organism evidence="9 10">
    <name type="scientific">Lichenifustis flavocetrariae</name>
    <dbReference type="NCBI Taxonomy" id="2949735"/>
    <lineage>
        <taxon>Bacteria</taxon>
        <taxon>Pseudomonadati</taxon>
        <taxon>Pseudomonadota</taxon>
        <taxon>Alphaproteobacteria</taxon>
        <taxon>Hyphomicrobiales</taxon>
        <taxon>Lichenihabitantaceae</taxon>
        <taxon>Lichenifustis</taxon>
    </lineage>
</organism>
<comment type="caution">
    <text evidence="9">The sequence shown here is derived from an EMBL/GenBank/DDBJ whole genome shotgun (WGS) entry which is preliminary data.</text>
</comment>
<dbReference type="GO" id="GO:0071555">
    <property type="term" value="P:cell wall organization"/>
    <property type="evidence" value="ECO:0007669"/>
    <property type="project" value="UniProtKB-UniRule"/>
</dbReference>
<dbReference type="InterPro" id="IPR036365">
    <property type="entry name" value="PGBD-like_sf"/>
</dbReference>
<dbReference type="SUPFAM" id="SSF141523">
    <property type="entry name" value="L,D-transpeptidase catalytic domain-like"/>
    <property type="match status" value="1"/>
</dbReference>
<dbReference type="Pfam" id="PF03734">
    <property type="entry name" value="YkuD"/>
    <property type="match status" value="1"/>
</dbReference>
<dbReference type="InterPro" id="IPR036366">
    <property type="entry name" value="PGBDSf"/>
</dbReference>
<dbReference type="GO" id="GO:0009252">
    <property type="term" value="P:peptidoglycan biosynthetic process"/>
    <property type="evidence" value="ECO:0007669"/>
    <property type="project" value="UniProtKB-KW"/>
</dbReference>
<dbReference type="Pfam" id="PF20142">
    <property type="entry name" value="Scaffold"/>
    <property type="match status" value="1"/>
</dbReference>
<keyword evidence="5 7" id="KW-0573">Peptidoglycan synthesis</keyword>
<dbReference type="PANTHER" id="PTHR41533">
    <property type="entry name" value="L,D-TRANSPEPTIDASE HI_1667-RELATED"/>
    <property type="match status" value="1"/>
</dbReference>
<proteinExistence type="inferred from homology"/>
<feature type="active site" description="Nucleophile" evidence="7">
    <location>
        <position position="539"/>
    </location>
</feature>
<dbReference type="GO" id="GO:0004180">
    <property type="term" value="F:carboxypeptidase activity"/>
    <property type="evidence" value="ECO:0007669"/>
    <property type="project" value="UniProtKB-ARBA"/>
</dbReference>
<sequence>MSKKAVHIMRRHRAAAVSLGLSAVLLGGGGLGSAAAQAVLASRSAHSEADVLVARPFALPAAFRFEETAPTPFVDVTGSIKPTDAVFRAPTDPVLQPVVVAPDLGIAPPDLPAAPTLDARSTAGLSPQDLEQALPSFKAPSEVQKAGLTADQVRERQSDRDAIAAFYESRNHAPLWIEGTHFSLSARAALSRIERAGEDGLNLHGFSVPVLHDPTAVELAQAELALSEAVVAYARQAGGARVDPLQINRLITAKRTLVDVPQILSSVIGAPDAGAALRAFNPPQPGYAALRAKLAELRQAAPVARAGIPLGPTLRLGMRDARVPLIRSRFGLDAAAADPSPDDLVYDTKVVAAVAEFQRLNGLPASGMLTPRTIAALSGGNPARLENELVANMERWRWVPRDLGTDHLTVNVPDFSLDVVQGGAVTHHARVVVGKPDHQTPIFSDAMRFIIVNPYWNVPLSIIKKEMLPKLAQDPNYFANHGYEVIERNGVTFVRQPPGDDNALGRIKFMFPNQHAVYLHDTNARALFGKEKRAFSHGCVRVDQPFKLAEVLLGPDRGWTEKRVKKMIGGEERTINLPSPLPIHIVYFTAFVDERGGLQLRDDVYGYSEKVKLALGLRD</sequence>
<evidence type="ECO:0000256" key="1">
    <source>
        <dbReference type="ARBA" id="ARBA00004752"/>
    </source>
</evidence>
<reference evidence="9" key="1">
    <citation type="submission" date="2022-05" db="EMBL/GenBank/DDBJ databases">
        <authorList>
            <person name="Pankratov T."/>
        </authorList>
    </citation>
    <scope>NUCLEOTIDE SEQUENCE</scope>
    <source>
        <strain evidence="9">BP6-180914</strain>
    </source>
</reference>
<dbReference type="InterPro" id="IPR038063">
    <property type="entry name" value="Transpep_catalytic_dom"/>
</dbReference>
<gene>
    <name evidence="9" type="ORF">M8523_03225</name>
</gene>
<keyword evidence="6 7" id="KW-0961">Cell wall biogenesis/degradation</keyword>
<dbReference type="InterPro" id="IPR005490">
    <property type="entry name" value="LD_TPept_cat_dom"/>
</dbReference>
<evidence type="ECO:0000313" key="10">
    <source>
        <dbReference type="Proteomes" id="UP001165667"/>
    </source>
</evidence>
<keyword evidence="4 7" id="KW-0133">Cell shape</keyword>
<dbReference type="GO" id="GO:0016740">
    <property type="term" value="F:transferase activity"/>
    <property type="evidence" value="ECO:0007669"/>
    <property type="project" value="UniProtKB-KW"/>
</dbReference>
<keyword evidence="3" id="KW-0808">Transferase</keyword>
<dbReference type="PROSITE" id="PS52029">
    <property type="entry name" value="LD_TPASE"/>
    <property type="match status" value="1"/>
</dbReference>
<dbReference type="AlphaFoldDB" id="A0AA41YRV0"/>
<dbReference type="EMBL" id="JAMOIM010000001">
    <property type="protein sequence ID" value="MCW6507029.1"/>
    <property type="molecule type" value="Genomic_DNA"/>
</dbReference>
<evidence type="ECO:0000256" key="2">
    <source>
        <dbReference type="ARBA" id="ARBA00005992"/>
    </source>
</evidence>
<evidence type="ECO:0000256" key="4">
    <source>
        <dbReference type="ARBA" id="ARBA00022960"/>
    </source>
</evidence>
<evidence type="ECO:0000256" key="7">
    <source>
        <dbReference type="PROSITE-ProRule" id="PRU01373"/>
    </source>
</evidence>
<protein>
    <submittedName>
        <fullName evidence="9">L,D-transpeptidase family protein</fullName>
    </submittedName>
</protein>
<dbReference type="SUPFAM" id="SSF47090">
    <property type="entry name" value="PGBD-like"/>
    <property type="match status" value="1"/>
</dbReference>
<dbReference type="InterPro" id="IPR052905">
    <property type="entry name" value="LD-transpeptidase_YkuD-like"/>
</dbReference>
<evidence type="ECO:0000256" key="6">
    <source>
        <dbReference type="ARBA" id="ARBA00023316"/>
    </source>
</evidence>
<dbReference type="Proteomes" id="UP001165667">
    <property type="component" value="Unassembled WGS sequence"/>
</dbReference>
<evidence type="ECO:0000256" key="3">
    <source>
        <dbReference type="ARBA" id="ARBA00022679"/>
    </source>
</evidence>
<dbReference type="Gene3D" id="1.10.101.10">
    <property type="entry name" value="PGBD-like superfamily/PGBD"/>
    <property type="match status" value="1"/>
</dbReference>
<feature type="active site" description="Proton donor/acceptor" evidence="7">
    <location>
        <position position="520"/>
    </location>
</feature>
<evidence type="ECO:0000256" key="5">
    <source>
        <dbReference type="ARBA" id="ARBA00022984"/>
    </source>
</evidence>
<dbReference type="GO" id="GO:0008360">
    <property type="term" value="P:regulation of cell shape"/>
    <property type="evidence" value="ECO:0007669"/>
    <property type="project" value="UniProtKB-UniRule"/>
</dbReference>
<comment type="similarity">
    <text evidence="2">Belongs to the YkuD family.</text>
</comment>
<dbReference type="Gene3D" id="2.40.440.10">
    <property type="entry name" value="L,D-transpeptidase catalytic domain-like"/>
    <property type="match status" value="1"/>
</dbReference>